<dbReference type="SUPFAM" id="SSF53474">
    <property type="entry name" value="alpha/beta-Hydrolases"/>
    <property type="match status" value="1"/>
</dbReference>
<dbReference type="OrthoDB" id="273452at2759"/>
<dbReference type="InterPro" id="IPR029058">
    <property type="entry name" value="AB_hydrolase_fold"/>
</dbReference>
<evidence type="ECO:0000313" key="3">
    <source>
        <dbReference type="Proteomes" id="UP000230069"/>
    </source>
</evidence>
<organism evidence="2 3">
    <name type="scientific">Aquilegia coerulea</name>
    <name type="common">Rocky mountain columbine</name>
    <dbReference type="NCBI Taxonomy" id="218851"/>
    <lineage>
        <taxon>Eukaryota</taxon>
        <taxon>Viridiplantae</taxon>
        <taxon>Streptophyta</taxon>
        <taxon>Embryophyta</taxon>
        <taxon>Tracheophyta</taxon>
        <taxon>Spermatophyta</taxon>
        <taxon>Magnoliopsida</taxon>
        <taxon>Ranunculales</taxon>
        <taxon>Ranunculaceae</taxon>
        <taxon>Thalictroideae</taxon>
        <taxon>Aquilegia</taxon>
    </lineage>
</organism>
<reference evidence="2 3" key="1">
    <citation type="submission" date="2017-09" db="EMBL/GenBank/DDBJ databases">
        <title>WGS assembly of Aquilegia coerulea Goldsmith.</title>
        <authorList>
            <person name="Hodges S."/>
            <person name="Kramer E."/>
            <person name="Nordborg M."/>
            <person name="Tomkins J."/>
            <person name="Borevitz J."/>
            <person name="Derieg N."/>
            <person name="Yan J."/>
            <person name="Mihaltcheva S."/>
            <person name="Hayes R.D."/>
            <person name="Rokhsar D."/>
        </authorList>
    </citation>
    <scope>NUCLEOTIDE SEQUENCE [LARGE SCALE GENOMIC DNA]</scope>
    <source>
        <strain evidence="3">cv. Goldsmith</strain>
    </source>
</reference>
<dbReference type="AlphaFoldDB" id="A0A2G5CBQ2"/>
<accession>A0A2G5CBQ2</accession>
<dbReference type="InParanoid" id="A0A2G5CBQ2"/>
<name>A0A2G5CBQ2_AQUCA</name>
<dbReference type="InterPro" id="IPR044294">
    <property type="entry name" value="Lipase-like"/>
</dbReference>
<evidence type="ECO:0000259" key="1">
    <source>
        <dbReference type="Pfam" id="PF05057"/>
    </source>
</evidence>
<dbReference type="PANTHER" id="PTHR12482">
    <property type="entry name" value="LIPASE ROG1-RELATED-RELATED"/>
    <property type="match status" value="1"/>
</dbReference>
<feature type="domain" description="DUF676" evidence="1">
    <location>
        <begin position="43"/>
        <end position="265"/>
    </location>
</feature>
<dbReference type="Pfam" id="PF05057">
    <property type="entry name" value="DUF676"/>
    <property type="match status" value="1"/>
</dbReference>
<dbReference type="Proteomes" id="UP000230069">
    <property type="component" value="Unassembled WGS sequence"/>
</dbReference>
<dbReference type="PANTHER" id="PTHR12482:SF14">
    <property type="entry name" value="LIPASE YOR059C ISOFORM X1"/>
    <property type="match status" value="1"/>
</dbReference>
<evidence type="ECO:0000313" key="2">
    <source>
        <dbReference type="EMBL" id="PIA28711.1"/>
    </source>
</evidence>
<gene>
    <name evidence="2" type="ORF">AQUCO_06700019v1</name>
</gene>
<proteinExistence type="predicted"/>
<dbReference type="EMBL" id="KZ305084">
    <property type="protein sequence ID" value="PIA28711.1"/>
    <property type="molecule type" value="Genomic_DNA"/>
</dbReference>
<dbReference type="InterPro" id="IPR007751">
    <property type="entry name" value="DUF676_lipase-like"/>
</dbReference>
<protein>
    <recommendedName>
        <fullName evidence="1">DUF676 domain-containing protein</fullName>
    </recommendedName>
</protein>
<dbReference type="FunFam" id="3.40.50.1820:FF:000188">
    <property type="entry name" value="putative lipase ROG1 isoform X1"/>
    <property type="match status" value="1"/>
</dbReference>
<dbReference type="Gene3D" id="3.40.50.1820">
    <property type="entry name" value="alpha/beta hydrolase"/>
    <property type="match status" value="1"/>
</dbReference>
<sequence length="371" mass="41744">MDNNNNNESIKQESPICSKSVDGGVDLWSCNNKDKDNKDSSSSSPDHLVILVNGILGTTKDWKFGAEQFVKQLPHQLIVHCSERNVSKLTLDGIDVMGERLAEEVVELIHRNPEARKISFVGHSMGGLVARYAIGRLYRPPKSDNTEEGSNDASDGDSRGTICGLEAMNFITVATPHLGSRGNNQVPFLFGVTAIEKVATYVIHWIFRRTGRHLFLTDADKEEVPLLRRMVDDCGDLHFMSALQAFHRRATYANVGYDHIVGWRTASIRRISDLPKWEDSVSEKYPHIVYEERCKATDVESPPISAEKGSFDVLEEEMMSGLSRVPWEKVDVSFHTSRQRFAAHSVIQVKDDFMHLEGADVIQHIIDHFLL</sequence>
<keyword evidence="3" id="KW-1185">Reference proteome</keyword>
<dbReference type="FunCoup" id="A0A2G5CBQ2">
    <property type="interactions" value="544"/>
</dbReference>